<dbReference type="EMBL" id="JAGQLK010000223">
    <property type="protein sequence ID" value="MCA9384038.1"/>
    <property type="molecule type" value="Genomic_DNA"/>
</dbReference>
<proteinExistence type="predicted"/>
<keyword evidence="5" id="KW-0464">Manganese</keyword>
<dbReference type="AlphaFoldDB" id="A0A955L798"/>
<gene>
    <name evidence="7" type="ORF">KC909_06780</name>
</gene>
<dbReference type="GO" id="GO:0046872">
    <property type="term" value="F:metal ion binding"/>
    <property type="evidence" value="ECO:0007669"/>
    <property type="project" value="UniProtKB-KW"/>
</dbReference>
<sequence>MIIFSSQLVVNRTLVIADIHLTDQFDQKLFNYLSKLFANYDQIIINGDLWEGWLINFDQFINSEWNKLFPLLKEKNTIYLWGNHDPEDLIDERYELFADELLESYNLVHPNKEIILTHGHQLIDINKLPRHVKWYYKALELSENYSPRMIDRFTRRRILSIEVLLFKYLGIRAITKSSVPPKLNQLIKDDIKQKAVADNTYYITSHTHLSSMEPHNNFYNTGFINHGYANYIEILDGAIHICTGSF</sequence>
<evidence type="ECO:0000256" key="2">
    <source>
        <dbReference type="ARBA" id="ARBA00022519"/>
    </source>
</evidence>
<dbReference type="GO" id="GO:0009245">
    <property type="term" value="P:lipid A biosynthetic process"/>
    <property type="evidence" value="ECO:0007669"/>
    <property type="project" value="TreeGrafter"/>
</dbReference>
<evidence type="ECO:0000313" key="7">
    <source>
        <dbReference type="EMBL" id="MCA9384038.1"/>
    </source>
</evidence>
<dbReference type="Gene3D" id="3.60.21.10">
    <property type="match status" value="1"/>
</dbReference>
<protein>
    <submittedName>
        <fullName evidence="7">Metallophosphoesterase family protein</fullName>
    </submittedName>
</protein>
<keyword evidence="4" id="KW-0472">Membrane</keyword>
<reference evidence="7" key="2">
    <citation type="journal article" date="2021" name="Microbiome">
        <title>Successional dynamics and alternative stable states in a saline activated sludge microbial community over 9 years.</title>
        <authorList>
            <person name="Wang Y."/>
            <person name="Ye J."/>
            <person name="Ju F."/>
            <person name="Liu L."/>
            <person name="Boyd J.A."/>
            <person name="Deng Y."/>
            <person name="Parks D.H."/>
            <person name="Jiang X."/>
            <person name="Yin X."/>
            <person name="Woodcroft B.J."/>
            <person name="Tyson G.W."/>
            <person name="Hugenholtz P."/>
            <person name="Polz M.F."/>
            <person name="Zhang T."/>
        </authorList>
    </citation>
    <scope>NUCLEOTIDE SEQUENCE</scope>
    <source>
        <strain evidence="7">HKST-UBA14</strain>
    </source>
</reference>
<evidence type="ECO:0000256" key="5">
    <source>
        <dbReference type="ARBA" id="ARBA00023211"/>
    </source>
</evidence>
<comment type="caution">
    <text evidence="7">The sequence shown here is derived from an EMBL/GenBank/DDBJ whole genome shotgun (WGS) entry which is preliminary data.</text>
</comment>
<accession>A0A955L798</accession>
<keyword evidence="1" id="KW-1003">Cell membrane</keyword>
<evidence type="ECO:0000259" key="6">
    <source>
        <dbReference type="Pfam" id="PF00149"/>
    </source>
</evidence>
<dbReference type="GO" id="GO:0008758">
    <property type="term" value="F:UDP-2,3-diacylglucosamine hydrolase activity"/>
    <property type="evidence" value="ECO:0007669"/>
    <property type="project" value="TreeGrafter"/>
</dbReference>
<name>A0A955L798_9BACT</name>
<dbReference type="SUPFAM" id="SSF56300">
    <property type="entry name" value="Metallo-dependent phosphatases"/>
    <property type="match status" value="1"/>
</dbReference>
<reference evidence="7" key="1">
    <citation type="submission" date="2020-04" db="EMBL/GenBank/DDBJ databases">
        <authorList>
            <person name="Zhang T."/>
        </authorList>
    </citation>
    <scope>NUCLEOTIDE SEQUENCE</scope>
    <source>
        <strain evidence="7">HKST-UBA14</strain>
    </source>
</reference>
<evidence type="ECO:0000256" key="1">
    <source>
        <dbReference type="ARBA" id="ARBA00022475"/>
    </source>
</evidence>
<dbReference type="InterPro" id="IPR004843">
    <property type="entry name" value="Calcineurin-like_PHP"/>
</dbReference>
<keyword evidence="2" id="KW-0997">Cell inner membrane</keyword>
<organism evidence="7 8">
    <name type="scientific">Candidatus Dojkabacteria bacterium</name>
    <dbReference type="NCBI Taxonomy" id="2099670"/>
    <lineage>
        <taxon>Bacteria</taxon>
        <taxon>Candidatus Dojkabacteria</taxon>
    </lineage>
</organism>
<dbReference type="GO" id="GO:0016020">
    <property type="term" value="C:membrane"/>
    <property type="evidence" value="ECO:0007669"/>
    <property type="project" value="GOC"/>
</dbReference>
<dbReference type="InterPro" id="IPR029052">
    <property type="entry name" value="Metallo-depent_PP-like"/>
</dbReference>
<evidence type="ECO:0000256" key="3">
    <source>
        <dbReference type="ARBA" id="ARBA00022723"/>
    </source>
</evidence>
<dbReference type="Pfam" id="PF00149">
    <property type="entry name" value="Metallophos"/>
    <property type="match status" value="1"/>
</dbReference>
<evidence type="ECO:0000313" key="8">
    <source>
        <dbReference type="Proteomes" id="UP000783287"/>
    </source>
</evidence>
<dbReference type="PANTHER" id="PTHR34990">
    <property type="entry name" value="UDP-2,3-DIACYLGLUCOSAMINE HYDROLASE-RELATED"/>
    <property type="match status" value="1"/>
</dbReference>
<dbReference type="Proteomes" id="UP000783287">
    <property type="component" value="Unassembled WGS sequence"/>
</dbReference>
<dbReference type="InterPro" id="IPR043461">
    <property type="entry name" value="LpxH-like"/>
</dbReference>
<keyword evidence="3" id="KW-0479">Metal-binding</keyword>
<feature type="domain" description="Calcineurin-like phosphoesterase" evidence="6">
    <location>
        <begin position="12"/>
        <end position="133"/>
    </location>
</feature>
<evidence type="ECO:0000256" key="4">
    <source>
        <dbReference type="ARBA" id="ARBA00023136"/>
    </source>
</evidence>